<evidence type="ECO:0000256" key="1">
    <source>
        <dbReference type="ARBA" id="ARBA00004651"/>
    </source>
</evidence>
<evidence type="ECO:0000256" key="6">
    <source>
        <dbReference type="ARBA" id="ARBA00022989"/>
    </source>
</evidence>
<evidence type="ECO:0000256" key="4">
    <source>
        <dbReference type="ARBA" id="ARBA00022475"/>
    </source>
</evidence>
<dbReference type="Gene3D" id="3.40.190.10">
    <property type="entry name" value="Periplasmic binding protein-like II"/>
    <property type="match status" value="1"/>
</dbReference>
<dbReference type="PANTHER" id="PTHR42643:SF32">
    <property type="entry name" value="IONOTROPIC RECEPTOR 31A, ISOFORM C-RELATED"/>
    <property type="match status" value="1"/>
</dbReference>
<dbReference type="InterPro" id="IPR019594">
    <property type="entry name" value="Glu/Gly-bd"/>
</dbReference>
<evidence type="ECO:0000259" key="16">
    <source>
        <dbReference type="Pfam" id="PF10613"/>
    </source>
</evidence>
<keyword evidence="5 13" id="KW-0812">Transmembrane</keyword>
<dbReference type="EMBL" id="CAJDYZ010010949">
    <property type="protein sequence ID" value="CAD1478680.1"/>
    <property type="molecule type" value="Genomic_DNA"/>
</dbReference>
<evidence type="ECO:0000256" key="8">
    <source>
        <dbReference type="ARBA" id="ARBA00023136"/>
    </source>
</evidence>
<feature type="transmembrane region" description="Helical" evidence="13">
    <location>
        <begin position="416"/>
        <end position="441"/>
    </location>
</feature>
<dbReference type="Proteomes" id="UP000752696">
    <property type="component" value="Unassembled WGS sequence"/>
</dbReference>
<keyword evidence="18" id="KW-1185">Reference proteome</keyword>
<dbReference type="GO" id="GO:0015276">
    <property type="term" value="F:ligand-gated monoatomic ion channel activity"/>
    <property type="evidence" value="ECO:0007669"/>
    <property type="project" value="InterPro"/>
</dbReference>
<keyword evidence="7" id="KW-0406">Ion transport</keyword>
<proteinExistence type="inferred from homology"/>
<dbReference type="GO" id="GO:0005886">
    <property type="term" value="C:plasma membrane"/>
    <property type="evidence" value="ECO:0007669"/>
    <property type="project" value="UniProtKB-SubCell"/>
</dbReference>
<keyword evidence="10" id="KW-0325">Glycoprotein</keyword>
<comment type="caution">
    <text evidence="17">The sequence shown here is derived from an EMBL/GenBank/DDBJ whole genome shotgun (WGS) entry which is preliminary data.</text>
</comment>
<protein>
    <recommendedName>
        <fullName evidence="19">Ionotropic glutamate receptor L-glutamate and glycine-binding domain-containing protein</fullName>
    </recommendedName>
</protein>
<accession>A0A6V7HDT8</accession>
<keyword evidence="6 13" id="KW-1133">Transmembrane helix</keyword>
<keyword evidence="12" id="KW-0407">Ion channel</keyword>
<evidence type="ECO:0000256" key="2">
    <source>
        <dbReference type="ARBA" id="ARBA00008685"/>
    </source>
</evidence>
<evidence type="ECO:0000256" key="10">
    <source>
        <dbReference type="ARBA" id="ARBA00023180"/>
    </source>
</evidence>
<evidence type="ECO:0000256" key="3">
    <source>
        <dbReference type="ARBA" id="ARBA00022448"/>
    </source>
</evidence>
<comment type="subcellular location">
    <subcellularLocation>
        <location evidence="1">Cell membrane</location>
        <topology evidence="1">Multi-pass membrane protein</topology>
    </subcellularLocation>
</comment>
<organism evidence="17 18">
    <name type="scientific">Heterotrigona itama</name>
    <dbReference type="NCBI Taxonomy" id="395501"/>
    <lineage>
        <taxon>Eukaryota</taxon>
        <taxon>Metazoa</taxon>
        <taxon>Ecdysozoa</taxon>
        <taxon>Arthropoda</taxon>
        <taxon>Hexapoda</taxon>
        <taxon>Insecta</taxon>
        <taxon>Pterygota</taxon>
        <taxon>Neoptera</taxon>
        <taxon>Endopterygota</taxon>
        <taxon>Hymenoptera</taxon>
        <taxon>Apocrita</taxon>
        <taxon>Aculeata</taxon>
        <taxon>Apoidea</taxon>
        <taxon>Anthophila</taxon>
        <taxon>Apidae</taxon>
        <taxon>Heterotrigona</taxon>
    </lineage>
</organism>
<dbReference type="Gene3D" id="1.10.287.70">
    <property type="match status" value="1"/>
</dbReference>
<feature type="chain" id="PRO_5027950155" description="Ionotropic glutamate receptor L-glutamate and glycine-binding domain-containing protein" evidence="14">
    <location>
        <begin position="22"/>
        <end position="649"/>
    </location>
</feature>
<evidence type="ECO:0000256" key="12">
    <source>
        <dbReference type="ARBA" id="ARBA00023303"/>
    </source>
</evidence>
<evidence type="ECO:0000313" key="17">
    <source>
        <dbReference type="EMBL" id="CAD1478680.1"/>
    </source>
</evidence>
<gene>
    <name evidence="17" type="ORF">MHI_LOCUS808831</name>
</gene>
<evidence type="ECO:0000256" key="9">
    <source>
        <dbReference type="ARBA" id="ARBA00023170"/>
    </source>
</evidence>
<feature type="domain" description="Ionotropic glutamate receptor C-terminal" evidence="15">
    <location>
        <begin position="359"/>
        <end position="495"/>
    </location>
</feature>
<keyword evidence="14" id="KW-0732">Signal</keyword>
<evidence type="ECO:0008006" key="19">
    <source>
        <dbReference type="Google" id="ProtNLM"/>
    </source>
</evidence>
<feature type="domain" description="Ionotropic glutamate receptor L-glutamate and glycine-binding" evidence="16">
    <location>
        <begin position="260"/>
        <end position="341"/>
    </location>
</feature>
<evidence type="ECO:0000256" key="14">
    <source>
        <dbReference type="SAM" id="SignalP"/>
    </source>
</evidence>
<keyword evidence="8 13" id="KW-0472">Membrane</keyword>
<keyword evidence="3" id="KW-0813">Transport</keyword>
<dbReference type="InterPro" id="IPR052192">
    <property type="entry name" value="Insect_Ionotropic_Sensory_Rcpt"/>
</dbReference>
<dbReference type="OrthoDB" id="8186464at2759"/>
<evidence type="ECO:0000313" key="18">
    <source>
        <dbReference type="Proteomes" id="UP000752696"/>
    </source>
</evidence>
<comment type="similarity">
    <text evidence="2">Belongs to the glutamate-gated ion channel (TC 1.A.10.1) family.</text>
</comment>
<feature type="signal peptide" evidence="14">
    <location>
        <begin position="1"/>
        <end position="21"/>
    </location>
</feature>
<sequence length="649" mass="74573">MARMTCTRLIVVLLLPVSTFSVDVNDAYKYIHLIQDVHYYYETSCIITVFSNSHDNFNETSLAFTWSRAFSQLSILTTSVRFSQLPRESRTFQSYMRRPLYVVILTTKENMDEFSMVTRRIDTSFSVWLVMFLPYWGNPLRDICQNPVGNPFNLKFNTEMLVLCYDQPLLREWYALSDNQTRMFNLATWKSSVGIKLETDSPLYGRRNLSGQTIRVSILEVNITMNTSTQREYFSKLMVDANFKDSLFVELKNGVLTNFLGAVIKELSKSMNFKIEVASSVLIYGSWNEEKGIWTGVIGELITDRADIGVAEFSMTTSRLDIVDFTFPLILSRNRIYFKKPDGSFIHWSAYFKIFTRGIWAVIICLIVTTPIFLTLMKTKGRVVLEILADNYIYVWGIYCQQALSEFPNESSMRLAFLSIFLSSLIVLSAYSASLISFLTVSTVTLPFTTMEEFADHGSYKLITYKNSADYEMIIVCSEKVGFYISEAIKKAASPLPCVISSIEADRIDNLGLILKKNSHLRRFKDNGVLTKLKNSFLGIKKSNRKEDVTVTLSGVVPILCLLAGGVIFSCLVLILERTCHNLWHSKYRRTFQSALWRKFFDGKLVVDPANKESRMKNLVESYQKNYESEISRNKIFSTQYKGDLLYRD</sequence>
<dbReference type="Pfam" id="PF00060">
    <property type="entry name" value="Lig_chan"/>
    <property type="match status" value="1"/>
</dbReference>
<dbReference type="InterPro" id="IPR001320">
    <property type="entry name" value="Iontro_rcpt_C"/>
</dbReference>
<dbReference type="AlphaFoldDB" id="A0A6V7HDT8"/>
<keyword evidence="4" id="KW-1003">Cell membrane</keyword>
<name>A0A6V7HDT8_9HYME</name>
<dbReference type="Pfam" id="PF10613">
    <property type="entry name" value="Lig_chan-Glu_bd"/>
    <property type="match status" value="1"/>
</dbReference>
<dbReference type="PANTHER" id="PTHR42643">
    <property type="entry name" value="IONOTROPIC RECEPTOR 20A-RELATED"/>
    <property type="match status" value="1"/>
</dbReference>
<evidence type="ECO:0000259" key="15">
    <source>
        <dbReference type="Pfam" id="PF00060"/>
    </source>
</evidence>
<evidence type="ECO:0000256" key="11">
    <source>
        <dbReference type="ARBA" id="ARBA00023286"/>
    </source>
</evidence>
<evidence type="ECO:0000256" key="7">
    <source>
        <dbReference type="ARBA" id="ARBA00023065"/>
    </source>
</evidence>
<reference evidence="17" key="1">
    <citation type="submission" date="2020-07" db="EMBL/GenBank/DDBJ databases">
        <authorList>
            <person name="Nazaruddin N."/>
        </authorList>
    </citation>
    <scope>NUCLEOTIDE SEQUENCE</scope>
</reference>
<feature type="transmembrane region" description="Helical" evidence="13">
    <location>
        <begin position="383"/>
        <end position="404"/>
    </location>
</feature>
<keyword evidence="9" id="KW-0675">Receptor</keyword>
<feature type="transmembrane region" description="Helical" evidence="13">
    <location>
        <begin position="551"/>
        <end position="576"/>
    </location>
</feature>
<dbReference type="SUPFAM" id="SSF53850">
    <property type="entry name" value="Periplasmic binding protein-like II"/>
    <property type="match status" value="1"/>
</dbReference>
<keyword evidence="11" id="KW-1071">Ligand-gated ion channel</keyword>
<evidence type="ECO:0000256" key="13">
    <source>
        <dbReference type="SAM" id="Phobius"/>
    </source>
</evidence>
<feature type="transmembrane region" description="Helical" evidence="13">
    <location>
        <begin position="358"/>
        <end position="376"/>
    </location>
</feature>
<dbReference type="GO" id="GO:0050906">
    <property type="term" value="P:detection of stimulus involved in sensory perception"/>
    <property type="evidence" value="ECO:0007669"/>
    <property type="project" value="UniProtKB-ARBA"/>
</dbReference>
<evidence type="ECO:0000256" key="5">
    <source>
        <dbReference type="ARBA" id="ARBA00022692"/>
    </source>
</evidence>